<dbReference type="UniPathway" id="UPA00315">
    <property type="reaction ID" value="UER00080"/>
</dbReference>
<dbReference type="Pfam" id="PF02773">
    <property type="entry name" value="S-AdoMet_synt_C"/>
    <property type="match status" value="1"/>
</dbReference>
<dbReference type="PANTHER" id="PTHR11964">
    <property type="entry name" value="S-ADENOSYLMETHIONINE SYNTHETASE"/>
    <property type="match status" value="1"/>
</dbReference>
<evidence type="ECO:0000256" key="15">
    <source>
        <dbReference type="RuleBase" id="RU004462"/>
    </source>
</evidence>
<evidence type="ECO:0000256" key="14">
    <source>
        <dbReference type="RuleBase" id="RU000542"/>
    </source>
</evidence>
<keyword evidence="8 14" id="KW-0479">Metal-binding</keyword>
<feature type="domain" description="S-adenosylmethionine synthetase C-terminal" evidence="18">
    <location>
        <begin position="214"/>
        <end position="346"/>
    </location>
</feature>
<dbReference type="GO" id="GO:0005524">
    <property type="term" value="F:ATP binding"/>
    <property type="evidence" value="ECO:0007669"/>
    <property type="project" value="UniProtKB-KW"/>
</dbReference>
<evidence type="ECO:0000313" key="19">
    <source>
        <dbReference type="EMBL" id="OGD64918.1"/>
    </source>
</evidence>
<dbReference type="GO" id="GO:0006556">
    <property type="term" value="P:S-adenosylmethionine biosynthetic process"/>
    <property type="evidence" value="ECO:0007669"/>
    <property type="project" value="UniProtKB-UniRule"/>
</dbReference>
<organism evidence="19 20">
    <name type="scientific">Candidatus Berkelbacteria bacterium RIFCSPLOWO2_01_FULL_50_28</name>
    <dbReference type="NCBI Taxonomy" id="1797471"/>
    <lineage>
        <taxon>Bacteria</taxon>
        <taxon>Candidatus Berkelbacteria</taxon>
    </lineage>
</organism>
<dbReference type="PROSITE" id="PS00377">
    <property type="entry name" value="ADOMET_SYNTHASE_2"/>
    <property type="match status" value="1"/>
</dbReference>
<comment type="subcellular location">
    <subcellularLocation>
        <location evidence="14">Cytoplasm</location>
    </subcellularLocation>
</comment>
<dbReference type="Gene3D" id="3.30.300.10">
    <property type="match status" value="3"/>
</dbReference>
<comment type="cofactor">
    <cofactor evidence="1">
        <name>Mg(2+)</name>
        <dbReference type="ChEBI" id="CHEBI:18420"/>
    </cofactor>
</comment>
<comment type="cofactor">
    <cofactor evidence="2">
        <name>K(+)</name>
        <dbReference type="ChEBI" id="CHEBI:29103"/>
    </cofactor>
</comment>
<dbReference type="PIRSF" id="PIRSF000497">
    <property type="entry name" value="MAT"/>
    <property type="match status" value="1"/>
</dbReference>
<dbReference type="GO" id="GO:0046872">
    <property type="term" value="F:metal ion binding"/>
    <property type="evidence" value="ECO:0007669"/>
    <property type="project" value="UniProtKB-KW"/>
</dbReference>
<evidence type="ECO:0000256" key="13">
    <source>
        <dbReference type="NCBIfam" id="TIGR01034"/>
    </source>
</evidence>
<evidence type="ECO:0000256" key="11">
    <source>
        <dbReference type="ARBA" id="ARBA00022842"/>
    </source>
</evidence>
<sequence length="346" mass="38032">MIISNWQTAESVTEGHPDKICDQISDAILDAYLEQDPMSRVAVESAGGHGELFIFGEVTSKATVDHAAIARKVYQEIGYNEPLKITVNVVAQSPDIAMGVDTGGAGDQGMMYGYATNETSSFLPKPLDLSHKLAKRLTDLRRNDKRFSWLRPDGKTQVTTKNGVVKTVVVSTQHTPDIKTEKLRQLILKELISPIVGKIAPEHCLINPTGHFVLGGFEADTGLTGRKIMVDTYGGLAPQGGGAFSGKDPTKVDRSAAYMARYLAKNIVTSGHANKCLVSFSYAIGYDQPVMVECWTDTSYDGRKWIVKNFDLSPAGIIKFLDLRRPIYRQTAAYGHFGNNQFPWEK</sequence>
<dbReference type="InterPro" id="IPR022629">
    <property type="entry name" value="S-AdoMet_synt_central"/>
</dbReference>
<evidence type="ECO:0000259" key="17">
    <source>
        <dbReference type="Pfam" id="PF02772"/>
    </source>
</evidence>
<dbReference type="GO" id="GO:0006730">
    <property type="term" value="P:one-carbon metabolic process"/>
    <property type="evidence" value="ECO:0007669"/>
    <property type="project" value="UniProtKB-KW"/>
</dbReference>
<keyword evidence="10" id="KW-0067">ATP-binding</keyword>
<dbReference type="InterPro" id="IPR022636">
    <property type="entry name" value="S-AdoMet_synthetase_sfam"/>
</dbReference>
<evidence type="ECO:0000313" key="20">
    <source>
        <dbReference type="Proteomes" id="UP000177481"/>
    </source>
</evidence>
<dbReference type="Pfam" id="PF02772">
    <property type="entry name" value="S-AdoMet_synt_M"/>
    <property type="match status" value="1"/>
</dbReference>
<evidence type="ECO:0000256" key="3">
    <source>
        <dbReference type="ARBA" id="ARBA00005224"/>
    </source>
</evidence>
<accession>A0A1F5EBX8</accession>
<evidence type="ECO:0000259" key="16">
    <source>
        <dbReference type="Pfam" id="PF00438"/>
    </source>
</evidence>
<dbReference type="STRING" id="1797471.A3A71_02635"/>
<evidence type="ECO:0000256" key="5">
    <source>
        <dbReference type="ARBA" id="ARBA00012828"/>
    </source>
</evidence>
<evidence type="ECO:0000256" key="4">
    <source>
        <dbReference type="ARBA" id="ARBA00009685"/>
    </source>
</evidence>
<evidence type="ECO:0000259" key="18">
    <source>
        <dbReference type="Pfam" id="PF02773"/>
    </source>
</evidence>
<evidence type="ECO:0000256" key="1">
    <source>
        <dbReference type="ARBA" id="ARBA00001946"/>
    </source>
</evidence>
<evidence type="ECO:0000256" key="9">
    <source>
        <dbReference type="ARBA" id="ARBA00022741"/>
    </source>
</evidence>
<evidence type="ECO:0000256" key="7">
    <source>
        <dbReference type="ARBA" id="ARBA00022679"/>
    </source>
</evidence>
<evidence type="ECO:0000256" key="10">
    <source>
        <dbReference type="ARBA" id="ARBA00022840"/>
    </source>
</evidence>
<dbReference type="EC" id="2.5.1.6" evidence="5 13"/>
<dbReference type="InterPro" id="IPR022631">
    <property type="entry name" value="ADOMET_SYNTHASE_CS"/>
</dbReference>
<proteinExistence type="inferred from homology"/>
<dbReference type="Proteomes" id="UP000177481">
    <property type="component" value="Unassembled WGS sequence"/>
</dbReference>
<name>A0A1F5EBX8_9BACT</name>
<reference evidence="19 20" key="1">
    <citation type="journal article" date="2016" name="Nat. Commun.">
        <title>Thousands of microbial genomes shed light on interconnected biogeochemical processes in an aquifer system.</title>
        <authorList>
            <person name="Anantharaman K."/>
            <person name="Brown C.T."/>
            <person name="Hug L.A."/>
            <person name="Sharon I."/>
            <person name="Castelle C.J."/>
            <person name="Probst A.J."/>
            <person name="Thomas B.C."/>
            <person name="Singh A."/>
            <person name="Wilkins M.J."/>
            <person name="Karaoz U."/>
            <person name="Brodie E.L."/>
            <person name="Williams K.H."/>
            <person name="Hubbard S.S."/>
            <person name="Banfield J.F."/>
        </authorList>
    </citation>
    <scope>NUCLEOTIDE SEQUENCE [LARGE SCALE GENOMIC DNA]</scope>
</reference>
<evidence type="ECO:0000256" key="12">
    <source>
        <dbReference type="ARBA" id="ARBA00022958"/>
    </source>
</evidence>
<dbReference type="AlphaFoldDB" id="A0A1F5EBX8"/>
<dbReference type="CDD" id="cd18079">
    <property type="entry name" value="S-AdoMet_synt"/>
    <property type="match status" value="1"/>
</dbReference>
<dbReference type="Pfam" id="PF00438">
    <property type="entry name" value="S-AdoMet_synt_N"/>
    <property type="match status" value="1"/>
</dbReference>
<evidence type="ECO:0000256" key="6">
    <source>
        <dbReference type="ARBA" id="ARBA00022563"/>
    </source>
</evidence>
<dbReference type="GO" id="GO:0004478">
    <property type="term" value="F:methionine adenosyltransferase activity"/>
    <property type="evidence" value="ECO:0007669"/>
    <property type="project" value="UniProtKB-UniRule"/>
</dbReference>
<comment type="similarity">
    <text evidence="4 15">Belongs to the AdoMet synthase family.</text>
</comment>
<dbReference type="NCBIfam" id="TIGR01034">
    <property type="entry name" value="metK"/>
    <property type="match status" value="1"/>
</dbReference>
<keyword evidence="7 19" id="KW-0808">Transferase</keyword>
<dbReference type="InterPro" id="IPR022628">
    <property type="entry name" value="S-AdoMet_synt_N"/>
</dbReference>
<dbReference type="GO" id="GO:0005737">
    <property type="term" value="C:cytoplasm"/>
    <property type="evidence" value="ECO:0007669"/>
    <property type="project" value="UniProtKB-SubCell"/>
</dbReference>
<comment type="pathway">
    <text evidence="3">Amino-acid biosynthesis; S-adenosyl-L-methionine biosynthesis; S-adenosyl-L-methionine from L-methionine: step 1/1.</text>
</comment>
<keyword evidence="6" id="KW-0554">One-carbon metabolism</keyword>
<comment type="caution">
    <text evidence="19">The sequence shown here is derived from an EMBL/GenBank/DDBJ whole genome shotgun (WGS) entry which is preliminary data.</text>
</comment>
<dbReference type="PROSITE" id="PS00376">
    <property type="entry name" value="ADOMET_SYNTHASE_1"/>
    <property type="match status" value="1"/>
</dbReference>
<comment type="subunit">
    <text evidence="14">Homotetramer.</text>
</comment>
<dbReference type="InterPro" id="IPR002133">
    <property type="entry name" value="S-AdoMet_synthetase"/>
</dbReference>
<keyword evidence="9" id="KW-0547">Nucleotide-binding</keyword>
<evidence type="ECO:0000256" key="2">
    <source>
        <dbReference type="ARBA" id="ARBA00001958"/>
    </source>
</evidence>
<protein>
    <recommendedName>
        <fullName evidence="5 13">Methionine adenosyltransferase</fullName>
        <ecNumber evidence="5 13">2.5.1.6</ecNumber>
    </recommendedName>
</protein>
<dbReference type="SUPFAM" id="SSF55973">
    <property type="entry name" value="S-adenosylmethionine synthetase"/>
    <property type="match status" value="3"/>
</dbReference>
<gene>
    <name evidence="19" type="ORF">A3A71_02635</name>
</gene>
<keyword evidence="11 14" id="KW-0460">Magnesium</keyword>
<feature type="domain" description="S-adenosylmethionine synthetase N-terminal" evidence="16">
    <location>
        <begin position="7"/>
        <end position="82"/>
    </location>
</feature>
<dbReference type="EMBL" id="MEZX01000002">
    <property type="protein sequence ID" value="OGD64918.1"/>
    <property type="molecule type" value="Genomic_DNA"/>
</dbReference>
<keyword evidence="12 14" id="KW-0630">Potassium</keyword>
<dbReference type="InterPro" id="IPR022630">
    <property type="entry name" value="S-AdoMet_synt_C"/>
</dbReference>
<evidence type="ECO:0000256" key="8">
    <source>
        <dbReference type="ARBA" id="ARBA00022723"/>
    </source>
</evidence>
<feature type="domain" description="S-adenosylmethionine synthetase central" evidence="17">
    <location>
        <begin position="104"/>
        <end position="212"/>
    </location>
</feature>